<sequence length="306" mass="34206">MYPDRYLDRHDPTGLPARAGGRRLVAYGRDRDTAPVDEAVSGRQVAANVGCATSDRRRGGDREVSDWDQFGADYDFPDFDGQPNTYVIASTPRSGSHYFGHLLRKTGALGSPLEYFHPGHVETWKQKLGVSTLEGLIACLFRRRTSPNGWFGAKAHWSQFEPLLQNERAFQAINFSRYIHIIRRDRLAQAISLVVARQTASWISFHAVRRTPEYDFGAIQTALSEIDAQSDQWEGFFSSRRIDPMIVEYEALLADPEEAVTGVLAYVGHHGPATGAASSLEPQRQSSGINVEWKERYLADLNSTAC</sequence>
<organism evidence="2 3">
    <name type="scientific">Ancylobacter moscoviensis</name>
    <dbReference type="NCBI Taxonomy" id="2597768"/>
    <lineage>
        <taxon>Bacteria</taxon>
        <taxon>Pseudomonadati</taxon>
        <taxon>Pseudomonadota</taxon>
        <taxon>Alphaproteobacteria</taxon>
        <taxon>Hyphomicrobiales</taxon>
        <taxon>Xanthobacteraceae</taxon>
        <taxon>Ancylobacter</taxon>
    </lineage>
</organism>
<dbReference type="Proteomes" id="UP000315321">
    <property type="component" value="Unassembled WGS sequence"/>
</dbReference>
<keyword evidence="3" id="KW-1185">Reference proteome</keyword>
<feature type="domain" description="Sulphotransferase Stf0" evidence="1">
    <location>
        <begin position="85"/>
        <end position="300"/>
    </location>
</feature>
<evidence type="ECO:0000259" key="1">
    <source>
        <dbReference type="Pfam" id="PF09037"/>
    </source>
</evidence>
<dbReference type="Pfam" id="PF09037">
    <property type="entry name" value="Sulphotransf"/>
    <property type="match status" value="1"/>
</dbReference>
<dbReference type="Gene3D" id="3.40.50.300">
    <property type="entry name" value="P-loop containing nucleotide triphosphate hydrolases"/>
    <property type="match status" value="1"/>
</dbReference>
<evidence type="ECO:0000313" key="3">
    <source>
        <dbReference type="Proteomes" id="UP000315321"/>
    </source>
</evidence>
<name>A0ABY3DNE6_9HYPH</name>
<comment type="caution">
    <text evidence="2">The sequence shown here is derived from an EMBL/GenBank/DDBJ whole genome shotgun (WGS) entry which is preliminary data.</text>
</comment>
<evidence type="ECO:0000313" key="2">
    <source>
        <dbReference type="EMBL" id="TSJ60887.1"/>
    </source>
</evidence>
<dbReference type="InterPro" id="IPR027417">
    <property type="entry name" value="P-loop_NTPase"/>
</dbReference>
<dbReference type="EMBL" id="VMBP01000005">
    <property type="protein sequence ID" value="TSJ60887.1"/>
    <property type="molecule type" value="Genomic_DNA"/>
</dbReference>
<proteinExistence type="predicted"/>
<dbReference type="InterPro" id="IPR024628">
    <property type="entry name" value="Sulfotransferase_Stf0_dom"/>
</dbReference>
<reference evidence="2 3" key="1">
    <citation type="submission" date="2019-07" db="EMBL/GenBank/DDBJ databases">
        <authorList>
            <person name="Grouzdev D.S."/>
        </authorList>
    </citation>
    <scope>NUCLEOTIDE SEQUENCE [LARGE SCALE GENOMIC DNA]</scope>
    <source>
        <strain evidence="2 3">3C</strain>
    </source>
</reference>
<protein>
    <recommendedName>
        <fullName evidence="1">Sulphotransferase Stf0 domain-containing protein</fullName>
    </recommendedName>
</protein>
<gene>
    <name evidence="2" type="ORF">FO470_15090</name>
</gene>
<accession>A0ABY3DNE6</accession>
<dbReference type="SUPFAM" id="SSF52540">
    <property type="entry name" value="P-loop containing nucleoside triphosphate hydrolases"/>
    <property type="match status" value="1"/>
</dbReference>